<reference evidence="3" key="1">
    <citation type="journal article" date="2019" name="Int. J. Syst. Evol. Microbiol.">
        <title>The Global Catalogue of Microorganisms (GCM) 10K type strain sequencing project: providing services to taxonomists for standard genome sequencing and annotation.</title>
        <authorList>
            <consortium name="The Broad Institute Genomics Platform"/>
            <consortium name="The Broad Institute Genome Sequencing Center for Infectious Disease"/>
            <person name="Wu L."/>
            <person name="Ma J."/>
        </authorList>
    </citation>
    <scope>NUCLEOTIDE SEQUENCE [LARGE SCALE GENOMIC DNA]</scope>
    <source>
        <strain evidence="3">KCTC 62784</strain>
    </source>
</reference>
<organism evidence="2 3">
    <name type="scientific">Vibrio zhugei</name>
    <dbReference type="NCBI Taxonomy" id="2479546"/>
    <lineage>
        <taxon>Bacteria</taxon>
        <taxon>Pseudomonadati</taxon>
        <taxon>Pseudomonadota</taxon>
        <taxon>Gammaproteobacteria</taxon>
        <taxon>Vibrionales</taxon>
        <taxon>Vibrionaceae</taxon>
        <taxon>Vibrio</taxon>
    </lineage>
</organism>
<keyword evidence="3" id="KW-1185">Reference proteome</keyword>
<sequence>MIDFSSARRGLLVGAMLAGLFIGAFIPAVGKAAGPWHIELHFLAFALVGSVLTACLWRLHWYWHGIIIVVIPVIHEICEIWGHHHGLEVMDIIIDIGGGLTGVIAWYAMKKFTAKY</sequence>
<dbReference type="RefSeq" id="WP_123016371.1">
    <property type="nucleotide sequence ID" value="NZ_AP024911.1"/>
</dbReference>
<feature type="transmembrane region" description="Helical" evidence="1">
    <location>
        <begin position="42"/>
        <end position="59"/>
    </location>
</feature>
<keyword evidence="1" id="KW-0812">Transmembrane</keyword>
<proteinExistence type="predicted"/>
<evidence type="ECO:0000313" key="3">
    <source>
        <dbReference type="Proteomes" id="UP001595384"/>
    </source>
</evidence>
<protein>
    <recommendedName>
        <fullName evidence="4">Antibiotic resistance protein VanZ</fullName>
    </recommendedName>
</protein>
<feature type="transmembrane region" description="Helical" evidence="1">
    <location>
        <begin position="89"/>
        <end position="109"/>
    </location>
</feature>
<comment type="caution">
    <text evidence="2">The sequence shown here is derived from an EMBL/GenBank/DDBJ whole genome shotgun (WGS) entry which is preliminary data.</text>
</comment>
<keyword evidence="1" id="KW-1133">Transmembrane helix</keyword>
<name>A0ABV7C9F2_9VIBR</name>
<keyword evidence="1" id="KW-0472">Membrane</keyword>
<dbReference type="EMBL" id="JBHRSE010000039">
    <property type="protein sequence ID" value="MFC3023421.1"/>
    <property type="molecule type" value="Genomic_DNA"/>
</dbReference>
<evidence type="ECO:0008006" key="4">
    <source>
        <dbReference type="Google" id="ProtNLM"/>
    </source>
</evidence>
<evidence type="ECO:0000256" key="1">
    <source>
        <dbReference type="SAM" id="Phobius"/>
    </source>
</evidence>
<feature type="transmembrane region" description="Helical" evidence="1">
    <location>
        <begin position="66"/>
        <end position="83"/>
    </location>
</feature>
<accession>A0ABV7C9F2</accession>
<dbReference type="Proteomes" id="UP001595384">
    <property type="component" value="Unassembled WGS sequence"/>
</dbReference>
<gene>
    <name evidence="2" type="ORF">ACFODT_06265</name>
</gene>
<evidence type="ECO:0000313" key="2">
    <source>
        <dbReference type="EMBL" id="MFC3023421.1"/>
    </source>
</evidence>